<feature type="transmembrane region" description="Helical" evidence="1">
    <location>
        <begin position="63"/>
        <end position="80"/>
    </location>
</feature>
<keyword evidence="1" id="KW-0472">Membrane</keyword>
<proteinExistence type="predicted"/>
<gene>
    <name evidence="2" type="ORF">I6N95_00130</name>
</gene>
<evidence type="ECO:0000256" key="1">
    <source>
        <dbReference type="SAM" id="Phobius"/>
    </source>
</evidence>
<dbReference type="EMBL" id="JAEEGA010000001">
    <property type="protein sequence ID" value="MBP1039400.1"/>
    <property type="molecule type" value="Genomic_DNA"/>
</dbReference>
<feature type="transmembrane region" description="Helical" evidence="1">
    <location>
        <begin position="100"/>
        <end position="121"/>
    </location>
</feature>
<evidence type="ECO:0000313" key="3">
    <source>
        <dbReference type="Proteomes" id="UP000674938"/>
    </source>
</evidence>
<dbReference type="Proteomes" id="UP000674938">
    <property type="component" value="Unassembled WGS sequence"/>
</dbReference>
<feature type="transmembrane region" description="Helical" evidence="1">
    <location>
        <begin position="36"/>
        <end position="54"/>
    </location>
</feature>
<organism evidence="2 3">
    <name type="scientific">Vagococcus allomyrinae</name>
    <dbReference type="NCBI Taxonomy" id="2794353"/>
    <lineage>
        <taxon>Bacteria</taxon>
        <taxon>Bacillati</taxon>
        <taxon>Bacillota</taxon>
        <taxon>Bacilli</taxon>
        <taxon>Lactobacillales</taxon>
        <taxon>Enterococcaceae</taxon>
        <taxon>Vagococcus</taxon>
    </lineage>
</organism>
<dbReference type="Pfam" id="PF10990">
    <property type="entry name" value="DUF2809"/>
    <property type="match status" value="1"/>
</dbReference>
<evidence type="ECO:0000313" key="2">
    <source>
        <dbReference type="EMBL" id="MBP1039400.1"/>
    </source>
</evidence>
<name>A0A940P7D1_9ENTE</name>
<keyword evidence="3" id="KW-1185">Reference proteome</keyword>
<dbReference type="AlphaFoldDB" id="A0A940P7D1"/>
<reference evidence="2" key="1">
    <citation type="submission" date="2020-12" db="EMBL/GenBank/DDBJ databases">
        <title>Vagococcus allomyrinae sp. nov. and Enterococcus lavae sp. nov., isolated from the larvae of Allomyrina dichotoma.</title>
        <authorList>
            <person name="Lee S.D."/>
        </authorList>
    </citation>
    <scope>NUCLEOTIDE SEQUENCE</scope>
    <source>
        <strain evidence="2">BWB3-3</strain>
    </source>
</reference>
<dbReference type="InterPro" id="IPR021257">
    <property type="entry name" value="DUF2809"/>
</dbReference>
<protein>
    <submittedName>
        <fullName evidence="2">DUF2809 domain-containing protein</fullName>
    </submittedName>
</protein>
<comment type="caution">
    <text evidence="2">The sequence shown here is derived from an EMBL/GenBank/DDBJ whole genome shotgun (WGS) entry which is preliminary data.</text>
</comment>
<sequence length="129" mass="14560">MKKRRMIYAVATILTMASGLLTRKVAFVLPEWVNAYLGDGLWALMVFFCCSCLFPKLSSLKRIILALIFCYLIEISQLYQGEWLNQIRQTTLGGLVLGYGFLWSDLLSYTVGVLAGGIMSIKIDRHSQN</sequence>
<keyword evidence="1" id="KW-0812">Transmembrane</keyword>
<dbReference type="RefSeq" id="WP_209524307.1">
    <property type="nucleotide sequence ID" value="NZ_JAEEGA010000001.1"/>
</dbReference>
<keyword evidence="1" id="KW-1133">Transmembrane helix</keyword>
<accession>A0A940P7D1</accession>